<comment type="caution">
    <text evidence="1">The sequence shown here is derived from an EMBL/GenBank/DDBJ whole genome shotgun (WGS) entry which is preliminary data.</text>
</comment>
<name>A0A437QQ96_9PROT</name>
<keyword evidence="2" id="KW-1185">Reference proteome</keyword>
<protein>
    <recommendedName>
        <fullName evidence="3">MarR family transcriptional regulator</fullName>
    </recommendedName>
</protein>
<reference evidence="2" key="1">
    <citation type="submission" date="2019-01" db="EMBL/GenBank/DDBJ databases">
        <title>Gri0909 isolated from a small marine red alga.</title>
        <authorList>
            <person name="Kim J."/>
            <person name="Jeong S.E."/>
            <person name="Jeon C.O."/>
        </authorList>
    </citation>
    <scope>NUCLEOTIDE SEQUENCE [LARGE SCALE GENOMIC DNA]</scope>
    <source>
        <strain evidence="2">Gri0909</strain>
    </source>
</reference>
<accession>A0A437QQ96</accession>
<sequence>MAQTDDVDFAVLGSAALAMKCFQREVEKLAEKSAKSSPSDVSQLASFPAYSILLFMLEYDAAGLNQKKHQGLLKKFGVDTAGNLKTYPLLSQSALFEIFGGLGLSRESIRRLLILLSDYGLLERTSKGPPFPDQLGISKEGGRLMRRAAKKLTKDMDKSKQFGYL</sequence>
<dbReference type="EMBL" id="SADE01000002">
    <property type="protein sequence ID" value="RVU36682.1"/>
    <property type="molecule type" value="Genomic_DNA"/>
</dbReference>
<dbReference type="AlphaFoldDB" id="A0A437QQ96"/>
<dbReference type="RefSeq" id="WP_127766158.1">
    <property type="nucleotide sequence ID" value="NZ_SADE01000002.1"/>
</dbReference>
<proteinExistence type="predicted"/>
<organism evidence="1 2">
    <name type="scientific">Hwanghaeella grinnelliae</name>
    <dbReference type="NCBI Taxonomy" id="2500179"/>
    <lineage>
        <taxon>Bacteria</taxon>
        <taxon>Pseudomonadati</taxon>
        <taxon>Pseudomonadota</taxon>
        <taxon>Alphaproteobacteria</taxon>
        <taxon>Rhodospirillales</taxon>
        <taxon>Rhodospirillaceae</taxon>
        <taxon>Hwanghaeella</taxon>
    </lineage>
</organism>
<evidence type="ECO:0000313" key="2">
    <source>
        <dbReference type="Proteomes" id="UP000287447"/>
    </source>
</evidence>
<dbReference type="Proteomes" id="UP000287447">
    <property type="component" value="Unassembled WGS sequence"/>
</dbReference>
<gene>
    <name evidence="1" type="ORF">EOI86_16025</name>
</gene>
<evidence type="ECO:0008006" key="3">
    <source>
        <dbReference type="Google" id="ProtNLM"/>
    </source>
</evidence>
<evidence type="ECO:0000313" key="1">
    <source>
        <dbReference type="EMBL" id="RVU36682.1"/>
    </source>
</evidence>